<dbReference type="NCBIfam" id="NF001503">
    <property type="entry name" value="PRK00349.1"/>
    <property type="match status" value="1"/>
</dbReference>
<feature type="domain" description="ABC transporter" evidence="18">
    <location>
        <begin position="629"/>
        <end position="960"/>
    </location>
</feature>
<dbReference type="Gene3D" id="1.20.1580.10">
    <property type="entry name" value="ABC transporter ATPase like domain"/>
    <property type="match status" value="2"/>
</dbReference>
<dbReference type="HAMAP" id="MF_00205">
    <property type="entry name" value="UvrA"/>
    <property type="match status" value="1"/>
</dbReference>
<accession>A0A1Y6ED70</accession>
<dbReference type="GO" id="GO:0005524">
    <property type="term" value="F:ATP binding"/>
    <property type="evidence" value="ECO:0007669"/>
    <property type="project" value="UniProtKB-UniRule"/>
</dbReference>
<dbReference type="GO" id="GO:0009432">
    <property type="term" value="P:SOS response"/>
    <property type="evidence" value="ECO:0007669"/>
    <property type="project" value="UniProtKB-UniRule"/>
</dbReference>
<protein>
    <recommendedName>
        <fullName evidence="15 17">UvrABC system protein A</fullName>
        <shortName evidence="17">UvrA protein</shortName>
    </recommendedName>
    <alternativeName>
        <fullName evidence="16 17">Excinuclease ABC subunit A</fullName>
    </alternativeName>
</protein>
<evidence type="ECO:0000256" key="10">
    <source>
        <dbReference type="ARBA" id="ARBA00022840"/>
    </source>
</evidence>
<keyword evidence="3 17" id="KW-0479">Metal-binding</keyword>
<dbReference type="PANTHER" id="PTHR43152">
    <property type="entry name" value="UVRABC SYSTEM PROTEIN A"/>
    <property type="match status" value="1"/>
</dbReference>
<evidence type="ECO:0000256" key="9">
    <source>
        <dbReference type="ARBA" id="ARBA00022833"/>
    </source>
</evidence>
<dbReference type="FunFam" id="1.20.1580.10:FF:000002">
    <property type="entry name" value="UvrABC system protein A"/>
    <property type="match status" value="1"/>
</dbReference>
<dbReference type="GO" id="GO:0016887">
    <property type="term" value="F:ATP hydrolysis activity"/>
    <property type="evidence" value="ECO:0007669"/>
    <property type="project" value="InterPro"/>
</dbReference>
<keyword evidence="8 17" id="KW-0863">Zinc-finger</keyword>
<dbReference type="Gene3D" id="3.40.50.300">
    <property type="entry name" value="P-loop containing nucleotide triphosphate hydrolases"/>
    <property type="match status" value="2"/>
</dbReference>
<dbReference type="GO" id="GO:0008270">
    <property type="term" value="F:zinc ion binding"/>
    <property type="evidence" value="ECO:0007669"/>
    <property type="project" value="UniProtKB-UniRule"/>
</dbReference>
<comment type="subcellular location">
    <subcellularLocation>
        <location evidence="1 17">Cytoplasm</location>
    </subcellularLocation>
</comment>
<evidence type="ECO:0000256" key="13">
    <source>
        <dbReference type="ARBA" id="ARBA00023204"/>
    </source>
</evidence>
<feature type="binding site" evidence="17">
    <location>
        <begin position="33"/>
        <end position="40"/>
    </location>
    <ligand>
        <name>ATP</name>
        <dbReference type="ChEBI" id="CHEBI:30616"/>
    </ligand>
</feature>
<dbReference type="CDD" id="cd03271">
    <property type="entry name" value="ABC_UvrA_II"/>
    <property type="match status" value="1"/>
</dbReference>
<dbReference type="GO" id="GO:0003677">
    <property type="term" value="F:DNA binding"/>
    <property type="evidence" value="ECO:0007669"/>
    <property type="project" value="UniProtKB-UniRule"/>
</dbReference>
<comment type="subunit">
    <text evidence="17">Forms a heterotetramer with UvrB during the search for lesions.</text>
</comment>
<dbReference type="Pfam" id="PF00005">
    <property type="entry name" value="ABC_tran"/>
    <property type="match status" value="1"/>
</dbReference>
<keyword evidence="2 17" id="KW-0963">Cytoplasm</keyword>
<dbReference type="SUPFAM" id="SSF52540">
    <property type="entry name" value="P-loop containing nucleoside triphosphate hydrolases"/>
    <property type="match status" value="2"/>
</dbReference>
<evidence type="ECO:0000256" key="7">
    <source>
        <dbReference type="ARBA" id="ARBA00022769"/>
    </source>
</evidence>
<dbReference type="Gene3D" id="3.30.1490.20">
    <property type="entry name" value="ATP-grasp fold, A domain"/>
    <property type="match status" value="1"/>
</dbReference>
<feature type="binding site" evidence="17">
    <location>
        <begin position="664"/>
        <end position="671"/>
    </location>
    <ligand>
        <name>ATP</name>
        <dbReference type="ChEBI" id="CHEBI:30616"/>
    </ligand>
</feature>
<evidence type="ECO:0000259" key="18">
    <source>
        <dbReference type="PROSITE" id="PS50893"/>
    </source>
</evidence>
<dbReference type="OrthoDB" id="9809851at2"/>
<evidence type="ECO:0000256" key="3">
    <source>
        <dbReference type="ARBA" id="ARBA00022723"/>
    </source>
</evidence>
<organism evidence="19 20">
    <name type="scientific">Altererythrobacter xiamenensis</name>
    <dbReference type="NCBI Taxonomy" id="1316679"/>
    <lineage>
        <taxon>Bacteria</taxon>
        <taxon>Pseudomonadati</taxon>
        <taxon>Pseudomonadota</taxon>
        <taxon>Alphaproteobacteria</taxon>
        <taxon>Sphingomonadales</taxon>
        <taxon>Erythrobacteraceae</taxon>
        <taxon>Altererythrobacter</taxon>
    </lineage>
</organism>
<dbReference type="Gene3D" id="1.10.8.280">
    <property type="entry name" value="ABC transporter ATPase domain-like"/>
    <property type="match status" value="1"/>
</dbReference>
<evidence type="ECO:0000256" key="5">
    <source>
        <dbReference type="ARBA" id="ARBA00022741"/>
    </source>
</evidence>
<evidence type="ECO:0000256" key="12">
    <source>
        <dbReference type="ARBA" id="ARBA00023125"/>
    </source>
</evidence>
<keyword evidence="17" id="KW-0742">SOS response</keyword>
<evidence type="ECO:0000256" key="4">
    <source>
        <dbReference type="ARBA" id="ARBA00022737"/>
    </source>
</evidence>
<dbReference type="NCBIfam" id="TIGR00630">
    <property type="entry name" value="uvra"/>
    <property type="match status" value="1"/>
</dbReference>
<keyword evidence="20" id="KW-1185">Reference proteome</keyword>
<dbReference type="InterPro" id="IPR041552">
    <property type="entry name" value="UvrA_DNA-bd"/>
</dbReference>
<reference evidence="20" key="1">
    <citation type="submission" date="2017-04" db="EMBL/GenBank/DDBJ databases">
        <authorList>
            <person name="Varghese N."/>
            <person name="Submissions S."/>
        </authorList>
    </citation>
    <scope>NUCLEOTIDE SEQUENCE [LARGE SCALE GENOMIC DNA]</scope>
</reference>
<dbReference type="PROSITE" id="PS00211">
    <property type="entry name" value="ABC_TRANSPORTER_1"/>
    <property type="match status" value="2"/>
</dbReference>
<evidence type="ECO:0000256" key="11">
    <source>
        <dbReference type="ARBA" id="ARBA00022881"/>
    </source>
</evidence>
<evidence type="ECO:0000256" key="8">
    <source>
        <dbReference type="ARBA" id="ARBA00022771"/>
    </source>
</evidence>
<dbReference type="InterPro" id="IPR003439">
    <property type="entry name" value="ABC_transporter-like_ATP-bd"/>
</dbReference>
<dbReference type="Pfam" id="PF17760">
    <property type="entry name" value="UvrA_inter"/>
    <property type="match status" value="1"/>
</dbReference>
<dbReference type="AlphaFoldDB" id="A0A1Y6ED70"/>
<keyword evidence="4 17" id="KW-0677">Repeat</keyword>
<dbReference type="GO" id="GO:0009380">
    <property type="term" value="C:excinuclease repair complex"/>
    <property type="evidence" value="ECO:0007669"/>
    <property type="project" value="InterPro"/>
</dbReference>
<evidence type="ECO:0000256" key="6">
    <source>
        <dbReference type="ARBA" id="ARBA00022763"/>
    </source>
</evidence>
<evidence type="ECO:0000256" key="15">
    <source>
        <dbReference type="ARBA" id="ARBA00039316"/>
    </source>
</evidence>
<dbReference type="InterPro" id="IPR004602">
    <property type="entry name" value="UvrA"/>
</dbReference>
<dbReference type="PANTHER" id="PTHR43152:SF3">
    <property type="entry name" value="UVRABC SYSTEM PROTEIN A"/>
    <property type="match status" value="1"/>
</dbReference>
<proteinExistence type="inferred from homology"/>
<dbReference type="InterPro" id="IPR027417">
    <property type="entry name" value="P-loop_NTPase"/>
</dbReference>
<keyword evidence="6 17" id="KW-0227">DNA damage</keyword>
<feature type="domain" description="ABC transporter" evidence="18">
    <location>
        <begin position="299"/>
        <end position="612"/>
    </location>
</feature>
<sequence>MSLTKISVRGAREHNLKGVDIDLPRDALIVVTGLSGSGKSSLAFDTIYAEGQRRYVESLSAYARQFLEMMQKPDVEHIDGLSPAISIEQKTTSRNPRSTVATVTEIYDYMRLLWARVGVPYSPATGKPISAQTVSQMVDRVMALPEGTRLYLLAPVVRGRKGEYRKELAEWQKAGFTRVRIDGEMYGIEEAPALDKKFKHDIEVVVDRLAVKEGLETRLADSFETALKLAEGRAYVDLADGVVPGREDESEAGGAMKGAGIPANRIVFSEKFACPVSGFTIEEIEPRLFSFNAPQGACATCDGIGEKLLFDPQLVVPNEALSLKKGAVVPWAKSNPPSPYYMQVLSSLAKAYDFDLTTPWNELEPDQRMIILHGTGGMPVELTFKDGRKEYTVRKPFEGVIGNLNRRLLQTESAWMREELAKFQTAQPCEACGGKRLNEKALAVRVAETDIAEPTKMSVADAVEWFGSLEGKLGDTQQQIARAILKEINERLGFLNNVGLDYLNLDRTSGTLSGGESQRIRLASQIGSGLSGVLYVLDEPSIGLHQKDNDRLLETLKRLRDLGNTVIVVEHDEDAIRTADHIVDLGPGAGVHGGEVVAQGTLKQIMKARNSMTADYLTGRREIEVPANRRKGNGHKLTLHGAKANNLKDVTASIPLGTFTCVTGVSGSGKSSFTIDTLYASAARHLNGARVIAGAHDKVTGLEYCDKVIEIDQSPIGRTPRSNPATYTGAFTQIRDWFAGLPEAQARGYKPGRFSFNVKGGRCEACQGDGLIKIEMHFLPDVYVTCEECGGKRYNRETLEVKFKGHSIADVLDMTIEDAEEFFKAVPPIRDKMHMLNEVGLGYVKVGQQATTLSGGEAQRVKLAKELSKRSTGQTLYILDEPTTGLHFEDVRKLLEVLHRLVDQGNSVVVIEHNLDVIKTADHILDLGPEGGVRGGEVVAEGTPEEVAQEPRSFTGQYLKPMLERQVAKEREPAE</sequence>
<dbReference type="GO" id="GO:0005737">
    <property type="term" value="C:cytoplasm"/>
    <property type="evidence" value="ECO:0007669"/>
    <property type="project" value="UniProtKB-SubCell"/>
</dbReference>
<keyword evidence="9 17" id="KW-0862">Zinc</keyword>
<gene>
    <name evidence="17" type="primary">uvrA</name>
    <name evidence="19" type="ORF">SAMN06297468_0117</name>
</gene>
<evidence type="ECO:0000256" key="16">
    <source>
        <dbReference type="ARBA" id="ARBA00042156"/>
    </source>
</evidence>
<dbReference type="GO" id="GO:0009381">
    <property type="term" value="F:excinuclease ABC activity"/>
    <property type="evidence" value="ECO:0007669"/>
    <property type="project" value="UniProtKB-UniRule"/>
</dbReference>
<comment type="function">
    <text evidence="17">The UvrABC repair system catalyzes the recognition and processing of DNA lesions. UvrA is an ATPase and a DNA-binding protein. A damage recognition complex composed of 2 UvrA and 2 UvrB subunits scans DNA for abnormalities. When the presence of a lesion has been verified by UvrB, the UvrA molecules dissociate.</text>
</comment>
<dbReference type="EMBL" id="FXWG01000001">
    <property type="protein sequence ID" value="SMQ58133.1"/>
    <property type="molecule type" value="Genomic_DNA"/>
</dbReference>
<dbReference type="InterPro" id="IPR017871">
    <property type="entry name" value="ABC_transporter-like_CS"/>
</dbReference>
<name>A0A1Y6ED70_9SPHN</name>
<feature type="zinc finger region" description="C4-type" evidence="17">
    <location>
        <begin position="763"/>
        <end position="789"/>
    </location>
</feature>
<keyword evidence="5 17" id="KW-0547">Nucleotide-binding</keyword>
<comment type="caution">
    <text evidence="17">Lacks conserved residue(s) required for the propagation of feature annotation.</text>
</comment>
<evidence type="ECO:0000256" key="17">
    <source>
        <dbReference type="HAMAP-Rule" id="MF_00205"/>
    </source>
</evidence>
<dbReference type="RefSeq" id="WP_086436114.1">
    <property type="nucleotide sequence ID" value="NZ_FXWG01000001.1"/>
</dbReference>
<dbReference type="Pfam" id="PF17755">
    <property type="entry name" value="UvrA_DNA-bind"/>
    <property type="match status" value="1"/>
</dbReference>
<evidence type="ECO:0000313" key="20">
    <source>
        <dbReference type="Proteomes" id="UP000194420"/>
    </source>
</evidence>
<keyword evidence="12 17" id="KW-0238">DNA-binding</keyword>
<keyword evidence="11 17" id="KW-0267">Excision nuclease</keyword>
<comment type="similarity">
    <text evidence="14 17">Belongs to the ABC transporter superfamily. UvrA family.</text>
</comment>
<dbReference type="PROSITE" id="PS50893">
    <property type="entry name" value="ABC_TRANSPORTER_2"/>
    <property type="match status" value="2"/>
</dbReference>
<dbReference type="Proteomes" id="UP000194420">
    <property type="component" value="Unassembled WGS sequence"/>
</dbReference>
<dbReference type="GO" id="GO:0006289">
    <property type="term" value="P:nucleotide-excision repair"/>
    <property type="evidence" value="ECO:0007669"/>
    <property type="project" value="UniProtKB-UniRule"/>
</dbReference>
<dbReference type="InterPro" id="IPR013815">
    <property type="entry name" value="ATP_grasp_subdomain_1"/>
</dbReference>
<dbReference type="InterPro" id="IPR041102">
    <property type="entry name" value="UvrA_inter"/>
</dbReference>
<evidence type="ECO:0000313" key="19">
    <source>
        <dbReference type="EMBL" id="SMQ58133.1"/>
    </source>
</evidence>
<keyword evidence="10 17" id="KW-0067">ATP-binding</keyword>
<evidence type="ECO:0000256" key="14">
    <source>
        <dbReference type="ARBA" id="ARBA00038000"/>
    </source>
</evidence>
<evidence type="ECO:0000256" key="2">
    <source>
        <dbReference type="ARBA" id="ARBA00022490"/>
    </source>
</evidence>
<keyword evidence="13 17" id="KW-0234">DNA repair</keyword>
<evidence type="ECO:0000256" key="1">
    <source>
        <dbReference type="ARBA" id="ARBA00004496"/>
    </source>
</evidence>
<keyword evidence="7 17" id="KW-0228">DNA excision</keyword>